<dbReference type="InterPro" id="IPR020550">
    <property type="entry name" value="Inositol_monophosphatase_CS"/>
</dbReference>
<feature type="binding site" evidence="5">
    <location>
        <position position="63"/>
    </location>
    <ligand>
        <name>Mg(2+)</name>
        <dbReference type="ChEBI" id="CHEBI:18420"/>
        <label>1</label>
        <note>catalytic</note>
    </ligand>
</feature>
<dbReference type="SUPFAM" id="SSF56655">
    <property type="entry name" value="Carbohydrate phosphatase"/>
    <property type="match status" value="1"/>
</dbReference>
<reference evidence="7" key="2">
    <citation type="submission" date="2021-04" db="EMBL/GenBank/DDBJ databases">
        <authorList>
            <person name="Gilroy R."/>
        </authorList>
    </citation>
    <scope>NUCLEOTIDE SEQUENCE</scope>
    <source>
        <strain evidence="7">ChiSxjej6B18-287</strain>
    </source>
</reference>
<dbReference type="AlphaFoldDB" id="A0A9D2N411"/>
<gene>
    <name evidence="7" type="ORF">H9935_02285</name>
</gene>
<dbReference type="CDD" id="cd01639">
    <property type="entry name" value="IMPase"/>
    <property type="match status" value="1"/>
</dbReference>
<reference evidence="7" key="1">
    <citation type="journal article" date="2021" name="PeerJ">
        <title>Extensive microbial diversity within the chicken gut microbiome revealed by metagenomics and culture.</title>
        <authorList>
            <person name="Gilroy R."/>
            <person name="Ravi A."/>
            <person name="Getino M."/>
            <person name="Pursley I."/>
            <person name="Horton D.L."/>
            <person name="Alikhan N.F."/>
            <person name="Baker D."/>
            <person name="Gharbi K."/>
            <person name="Hall N."/>
            <person name="Watson M."/>
            <person name="Adriaenssens E.M."/>
            <person name="Foster-Nyarko E."/>
            <person name="Jarju S."/>
            <person name="Secka A."/>
            <person name="Antonio M."/>
            <person name="Oren A."/>
            <person name="Chaudhuri R.R."/>
            <person name="La Ragione R."/>
            <person name="Hildebrand F."/>
            <person name="Pallen M.J."/>
        </authorList>
    </citation>
    <scope>NUCLEOTIDE SEQUENCE</scope>
    <source>
        <strain evidence="7">ChiSxjej6B18-287</strain>
    </source>
</reference>
<feature type="binding site" evidence="5">
    <location>
        <position position="83"/>
    </location>
    <ligand>
        <name>Mg(2+)</name>
        <dbReference type="ChEBI" id="CHEBI:18420"/>
        <label>1</label>
        <note>catalytic</note>
    </ligand>
</feature>
<evidence type="ECO:0000256" key="5">
    <source>
        <dbReference type="PIRSR" id="PIRSR600760-2"/>
    </source>
</evidence>
<dbReference type="GO" id="GO:0008934">
    <property type="term" value="F:inositol monophosphate 1-phosphatase activity"/>
    <property type="evidence" value="ECO:0007669"/>
    <property type="project" value="InterPro"/>
</dbReference>
<sequence length="252" mass="28226">MNLYSRAMDIVLEAGNELIEREGIERISEKSKTDYVTEVDIRVQKMIFEKLSQLDSSIQFLGEEKDNQEIDMNGKIWILDPVDGTTNLIHDFQHSVISLAYAEAGEIQFGIVYNPFSHEFFQAGKGQGAFLNEEQIFVSKASSLSQSLISIGTAPGCREDADRAFARMRRIYDRCQDVRRIGSAALELAYVACGRLEGFYEGHLKLWDYAAGKLLVEEAGGTVLADPERVFASAPGIAEEFFYIAEKAEEKV</sequence>
<evidence type="ECO:0000256" key="1">
    <source>
        <dbReference type="ARBA" id="ARBA00001033"/>
    </source>
</evidence>
<dbReference type="PROSITE" id="PS00630">
    <property type="entry name" value="IMP_2"/>
    <property type="match status" value="1"/>
</dbReference>
<comment type="cofactor">
    <cofactor evidence="2 5 6">
        <name>Mg(2+)</name>
        <dbReference type="ChEBI" id="CHEBI:18420"/>
    </cofactor>
</comment>
<evidence type="ECO:0000256" key="3">
    <source>
        <dbReference type="ARBA" id="ARBA00022723"/>
    </source>
</evidence>
<dbReference type="PANTHER" id="PTHR20854">
    <property type="entry name" value="INOSITOL MONOPHOSPHATASE"/>
    <property type="match status" value="1"/>
</dbReference>
<evidence type="ECO:0000313" key="8">
    <source>
        <dbReference type="Proteomes" id="UP000823893"/>
    </source>
</evidence>
<comment type="catalytic activity">
    <reaction evidence="1 6">
        <text>a myo-inositol phosphate + H2O = myo-inositol + phosphate</text>
        <dbReference type="Rhea" id="RHEA:24056"/>
        <dbReference type="ChEBI" id="CHEBI:15377"/>
        <dbReference type="ChEBI" id="CHEBI:17268"/>
        <dbReference type="ChEBI" id="CHEBI:43474"/>
        <dbReference type="ChEBI" id="CHEBI:84139"/>
        <dbReference type="EC" id="3.1.3.25"/>
    </reaction>
</comment>
<dbReference type="PRINTS" id="PR00377">
    <property type="entry name" value="IMPHPHTASES"/>
</dbReference>
<name>A0A9D2N411_9FIRM</name>
<keyword evidence="4 5" id="KW-0460">Magnesium</keyword>
<proteinExistence type="inferred from homology"/>
<evidence type="ECO:0000313" key="7">
    <source>
        <dbReference type="EMBL" id="HJC09626.1"/>
    </source>
</evidence>
<dbReference type="Pfam" id="PF00459">
    <property type="entry name" value="Inositol_P"/>
    <property type="match status" value="1"/>
</dbReference>
<dbReference type="GO" id="GO:0046872">
    <property type="term" value="F:metal ion binding"/>
    <property type="evidence" value="ECO:0007669"/>
    <property type="project" value="UniProtKB-KW"/>
</dbReference>
<feature type="binding site" evidence="5">
    <location>
        <position position="80"/>
    </location>
    <ligand>
        <name>Mg(2+)</name>
        <dbReference type="ChEBI" id="CHEBI:18420"/>
        <label>1</label>
        <note>catalytic</note>
    </ligand>
</feature>
<dbReference type="Gene3D" id="3.40.190.80">
    <property type="match status" value="1"/>
</dbReference>
<comment type="caution">
    <text evidence="7">The sequence shown here is derived from an EMBL/GenBank/DDBJ whole genome shotgun (WGS) entry which is preliminary data.</text>
</comment>
<evidence type="ECO:0000256" key="6">
    <source>
        <dbReference type="RuleBase" id="RU364068"/>
    </source>
</evidence>
<evidence type="ECO:0000256" key="2">
    <source>
        <dbReference type="ARBA" id="ARBA00001946"/>
    </source>
</evidence>
<accession>A0A9D2N411</accession>
<dbReference type="InterPro" id="IPR000760">
    <property type="entry name" value="Inositol_monophosphatase-like"/>
</dbReference>
<dbReference type="GO" id="GO:0007165">
    <property type="term" value="P:signal transduction"/>
    <property type="evidence" value="ECO:0007669"/>
    <property type="project" value="TreeGrafter"/>
</dbReference>
<protein>
    <recommendedName>
        <fullName evidence="6">Inositol-1-monophosphatase</fullName>
        <ecNumber evidence="6">3.1.3.25</ecNumber>
    </recommendedName>
</protein>
<dbReference type="PANTHER" id="PTHR20854:SF4">
    <property type="entry name" value="INOSITOL-1-MONOPHOSPHATASE-RELATED"/>
    <property type="match status" value="1"/>
</dbReference>
<dbReference type="GO" id="GO:0046854">
    <property type="term" value="P:phosphatidylinositol phosphate biosynthetic process"/>
    <property type="evidence" value="ECO:0007669"/>
    <property type="project" value="InterPro"/>
</dbReference>
<evidence type="ECO:0000256" key="4">
    <source>
        <dbReference type="ARBA" id="ARBA00022842"/>
    </source>
</evidence>
<dbReference type="GO" id="GO:0006020">
    <property type="term" value="P:inositol metabolic process"/>
    <property type="evidence" value="ECO:0007669"/>
    <property type="project" value="TreeGrafter"/>
</dbReference>
<organism evidence="7 8">
    <name type="scientific">Candidatus Blautia merdigallinarum</name>
    <dbReference type="NCBI Taxonomy" id="2838495"/>
    <lineage>
        <taxon>Bacteria</taxon>
        <taxon>Bacillati</taxon>
        <taxon>Bacillota</taxon>
        <taxon>Clostridia</taxon>
        <taxon>Lachnospirales</taxon>
        <taxon>Lachnospiraceae</taxon>
        <taxon>Blautia</taxon>
    </lineage>
</organism>
<keyword evidence="3 5" id="KW-0479">Metal-binding</keyword>
<dbReference type="EC" id="3.1.3.25" evidence="6"/>
<dbReference type="Gene3D" id="3.30.540.10">
    <property type="entry name" value="Fructose-1,6-Bisphosphatase, subunit A, domain 1"/>
    <property type="match status" value="1"/>
</dbReference>
<comment type="similarity">
    <text evidence="6">Belongs to the inositol monophosphatase superfamily.</text>
</comment>
<dbReference type="InterPro" id="IPR033942">
    <property type="entry name" value="IMPase"/>
</dbReference>
<dbReference type="EMBL" id="DWWV01000028">
    <property type="protein sequence ID" value="HJC09626.1"/>
    <property type="molecule type" value="Genomic_DNA"/>
</dbReference>
<feature type="binding site" evidence="5">
    <location>
        <position position="208"/>
    </location>
    <ligand>
        <name>Mg(2+)</name>
        <dbReference type="ChEBI" id="CHEBI:18420"/>
        <label>1</label>
        <note>catalytic</note>
    </ligand>
</feature>
<dbReference type="Proteomes" id="UP000823893">
    <property type="component" value="Unassembled WGS sequence"/>
</dbReference>
<keyword evidence="6" id="KW-0378">Hydrolase</keyword>